<dbReference type="RefSeq" id="WP_073153283.1">
    <property type="nucleotide sequence ID" value="NZ_FQVL01000002.1"/>
</dbReference>
<dbReference type="InterPro" id="IPR031409">
    <property type="entry name" value="Darcynin"/>
</dbReference>
<dbReference type="Proteomes" id="UP000184476">
    <property type="component" value="Unassembled WGS sequence"/>
</dbReference>
<gene>
    <name evidence="2" type="ORF">SAMN05444392_102133</name>
</gene>
<dbReference type="STRING" id="112248.SAMN05444392_102133"/>
<reference evidence="2 3" key="1">
    <citation type="submission" date="2016-11" db="EMBL/GenBank/DDBJ databases">
        <authorList>
            <person name="Jaros S."/>
            <person name="Januszkiewicz K."/>
            <person name="Wedrychowicz H."/>
        </authorList>
    </citation>
    <scope>NUCLEOTIDE SEQUENCE [LARGE SCALE GENOMIC DNA]</scope>
    <source>
        <strain evidence="2 3">DSM 44666</strain>
    </source>
</reference>
<dbReference type="EMBL" id="FQVL01000002">
    <property type="protein sequence ID" value="SHE63027.1"/>
    <property type="molecule type" value="Genomic_DNA"/>
</dbReference>
<keyword evidence="3" id="KW-1185">Reference proteome</keyword>
<name>A0A1M4V2B5_9BACL</name>
<dbReference type="Pfam" id="PF17074">
    <property type="entry name" value="Darcynin"/>
    <property type="match status" value="1"/>
</dbReference>
<evidence type="ECO:0000313" key="3">
    <source>
        <dbReference type="Proteomes" id="UP000184476"/>
    </source>
</evidence>
<proteinExistence type="inferred from homology"/>
<organism evidence="2 3">
    <name type="scientific">Seinonella peptonophila</name>
    <dbReference type="NCBI Taxonomy" id="112248"/>
    <lineage>
        <taxon>Bacteria</taxon>
        <taxon>Bacillati</taxon>
        <taxon>Bacillota</taxon>
        <taxon>Bacilli</taxon>
        <taxon>Bacillales</taxon>
        <taxon>Thermoactinomycetaceae</taxon>
        <taxon>Seinonella</taxon>
    </lineage>
</organism>
<protein>
    <recommendedName>
        <fullName evidence="4">Darcynin 2</fullName>
    </recommendedName>
</protein>
<evidence type="ECO:0008006" key="4">
    <source>
        <dbReference type="Google" id="ProtNLM"/>
    </source>
</evidence>
<evidence type="ECO:0000256" key="1">
    <source>
        <dbReference type="ARBA" id="ARBA00006869"/>
    </source>
</evidence>
<accession>A0A1M4V2B5</accession>
<dbReference type="AlphaFoldDB" id="A0A1M4V2B5"/>
<comment type="similarity">
    <text evidence="1">Belongs to the darcynin family.</text>
</comment>
<dbReference type="OrthoDB" id="73186at2"/>
<sequence length="113" mass="13627">MTYTLILLLEFYPSWLSLTRAERREYADDIYRIIDDYDGQVKVRFFDAEALPGNHYTDFCICETEDLQAYHFMWEKIRDSAAYAHGFFKIKDVIMGIENAYQLFEEQERQKNQ</sequence>
<evidence type="ECO:0000313" key="2">
    <source>
        <dbReference type="EMBL" id="SHE63027.1"/>
    </source>
</evidence>